<dbReference type="EMBL" id="FMAR01000003">
    <property type="protein sequence ID" value="SCC07481.1"/>
    <property type="molecule type" value="Genomic_DNA"/>
</dbReference>
<sequence length="75" mass="8445">MKVFYWLTLCFLGLLAVFIAALGIFAVYELMPSGRIPDMGPQRDYVIPTLIYTGIMILLTVIIGLALRMSFSEKK</sequence>
<keyword evidence="1" id="KW-1133">Transmembrane helix</keyword>
<keyword evidence="1" id="KW-0472">Membrane</keyword>
<protein>
    <submittedName>
        <fullName evidence="2">Uncharacterized protein</fullName>
    </submittedName>
</protein>
<keyword evidence="3" id="KW-1185">Reference proteome</keyword>
<name>A0A1C4BKL5_9BACT</name>
<organism evidence="2 3">
    <name type="scientific">Chitinophaga costaii</name>
    <dbReference type="NCBI Taxonomy" id="1335309"/>
    <lineage>
        <taxon>Bacteria</taxon>
        <taxon>Pseudomonadati</taxon>
        <taxon>Bacteroidota</taxon>
        <taxon>Chitinophagia</taxon>
        <taxon>Chitinophagales</taxon>
        <taxon>Chitinophagaceae</taxon>
        <taxon>Chitinophaga</taxon>
    </lineage>
</organism>
<evidence type="ECO:0000313" key="3">
    <source>
        <dbReference type="Proteomes" id="UP000242818"/>
    </source>
</evidence>
<feature type="transmembrane region" description="Helical" evidence="1">
    <location>
        <begin position="50"/>
        <end position="71"/>
    </location>
</feature>
<accession>A0A1C4BKL5</accession>
<evidence type="ECO:0000256" key="1">
    <source>
        <dbReference type="SAM" id="Phobius"/>
    </source>
</evidence>
<proteinExistence type="predicted"/>
<dbReference type="Proteomes" id="UP000242818">
    <property type="component" value="Unassembled WGS sequence"/>
</dbReference>
<dbReference type="STRING" id="1335309.GA0116948_103147"/>
<keyword evidence="1" id="KW-0812">Transmembrane</keyword>
<dbReference type="RefSeq" id="WP_089710048.1">
    <property type="nucleotide sequence ID" value="NZ_FMAR01000003.1"/>
</dbReference>
<reference evidence="2 3" key="1">
    <citation type="submission" date="2016-08" db="EMBL/GenBank/DDBJ databases">
        <authorList>
            <person name="Seilhamer J.J."/>
        </authorList>
    </citation>
    <scope>NUCLEOTIDE SEQUENCE [LARGE SCALE GENOMIC DNA]</scope>
    <source>
        <strain evidence="2 3">A37T2</strain>
    </source>
</reference>
<gene>
    <name evidence="2" type="ORF">GA0116948_103147</name>
</gene>
<evidence type="ECO:0000313" key="2">
    <source>
        <dbReference type="EMBL" id="SCC07481.1"/>
    </source>
</evidence>
<dbReference type="AlphaFoldDB" id="A0A1C4BKL5"/>